<protein>
    <submittedName>
        <fullName evidence="1">Uncharacterized protein</fullName>
    </submittedName>
</protein>
<name>A0A7L6APP7_9GAMM</name>
<gene>
    <name evidence="1" type="ORF">HZT40_04800</name>
</gene>
<reference evidence="1" key="1">
    <citation type="submission" date="2020-06" db="EMBL/GenBank/DDBJ databases">
        <title>Analysis procedures for assessing recovery of high quality, complete, closed genomes from Nanopore long read metagenome sequencing.</title>
        <authorList>
            <person name="Bessarab I."/>
            <person name="Arumugam K."/>
            <person name="Haryono M."/>
            <person name="Liu X."/>
            <person name="Roy S."/>
            <person name="Zuniga-Montanez R.E."/>
            <person name="Qiu G."/>
            <person name="Drautz-Moses D.I."/>
            <person name="Law Y.Y."/>
            <person name="Wuertz S."/>
            <person name="Lauro F.M."/>
            <person name="Huson D.H."/>
            <person name="Williams R.B."/>
        </authorList>
    </citation>
    <scope>NUCLEOTIDE SEQUENCE [LARGE SCALE GENOMIC DNA]</scope>
    <source>
        <strain evidence="1">SSD2</strain>
    </source>
</reference>
<organism evidence="1 2">
    <name type="scientific">Candidatus Thiothrix singaporensis</name>
    <dbReference type="NCBI Taxonomy" id="2799669"/>
    <lineage>
        <taxon>Bacteria</taxon>
        <taxon>Pseudomonadati</taxon>
        <taxon>Pseudomonadota</taxon>
        <taxon>Gammaproteobacteria</taxon>
        <taxon>Thiotrichales</taxon>
        <taxon>Thiotrichaceae</taxon>
        <taxon>Thiothrix</taxon>
    </lineage>
</organism>
<accession>A0A7L6APP7</accession>
<sequence length="210" mass="22862">MLNGEISDGLIKASHTYMIEGTIQTEETYFKLESDRLLQGSGELVEDNGVMVVKDPASLQFTDVLKETDCANIKDAIANAEQTSNDIVEQSNSSGEGESGLDLSMLGENLIGDWQSTQDPKAHLSIDENSYRDIYDGKQLDSSAYEVLASCPESCGKTMEETPCLQVQGKDMLCYAILTADGETLELSLLTGTGNVNQYQRINSATQQPQ</sequence>
<keyword evidence="2" id="KW-1185">Reference proteome</keyword>
<dbReference type="EMBL" id="CP059265">
    <property type="protein sequence ID" value="QLQ31027.1"/>
    <property type="molecule type" value="Genomic_DNA"/>
</dbReference>
<dbReference type="AlphaFoldDB" id="A0A7L6APP7"/>
<evidence type="ECO:0000313" key="1">
    <source>
        <dbReference type="EMBL" id="QLQ31027.1"/>
    </source>
</evidence>
<evidence type="ECO:0000313" key="2">
    <source>
        <dbReference type="Proteomes" id="UP000510621"/>
    </source>
</evidence>
<dbReference type="Proteomes" id="UP000510621">
    <property type="component" value="Chromosome"/>
</dbReference>
<proteinExistence type="predicted"/>
<dbReference type="KEGG" id="this:HZT40_04800"/>